<gene>
    <name evidence="13" type="ORF">URODEC1_LOCUS50559</name>
</gene>
<dbReference type="AlphaFoldDB" id="A0ABC9A099"/>
<dbReference type="SMART" id="SM00369">
    <property type="entry name" value="LRR_TYP"/>
    <property type="match status" value="4"/>
</dbReference>
<keyword evidence="3" id="KW-1003">Cell membrane</keyword>
<dbReference type="GO" id="GO:0005886">
    <property type="term" value="C:plasma membrane"/>
    <property type="evidence" value="ECO:0007669"/>
    <property type="project" value="UniProtKB-SubCell"/>
</dbReference>
<keyword evidence="9 12" id="KW-1133">Transmembrane helix</keyword>
<dbReference type="Pfam" id="PF12799">
    <property type="entry name" value="LRR_4"/>
    <property type="match status" value="1"/>
</dbReference>
<keyword evidence="7" id="KW-0732">Signal</keyword>
<evidence type="ECO:0000256" key="4">
    <source>
        <dbReference type="ARBA" id="ARBA00022614"/>
    </source>
</evidence>
<keyword evidence="4" id="KW-0433">Leucine-rich repeat</keyword>
<sequence length="461" mass="51171">MPLLYFIDLSDNHLTGTIPLGIGNITLLQSLDISTNHLVGELPASISTALTNLILSDNNITGTMATFCQLNRLQILDLSYNQLFGELPSCIWTLKYLQVLDLSSNTLVGEVTTMINSTSSLISLHLSNNNFTGSFSTMLKNFKNLTILDLGNNKISGIIPPGIQESNPLLRILQVRSNMLHGSIPWQLLQLSYLHLLDLAENNLTGSVPNNFANMSSMCQPIMRQEETYIDIGFSETIYSFDGKVDIVWKGRDYLFQSGLDFMTAIDLSSNSLSGEIPTELTNLRGLRSLNMSRNYLSGGIPEHIGNLTLLECLDLSWNKLEGPIPLSMSSLLSLTSLDLSSNNLSGEIPTGYQLRTLDNASIYSGNPGLCGFPLNTTCSISTSPMVGIITHHPEYETFWLYYSVTAGVVFGFWLWFGVLFLCKSWRFAFFNCIDVTQYGIVKKIKQRAEDSSSYLMHDLL</sequence>
<organism evidence="13 14">
    <name type="scientific">Urochloa decumbens</name>
    <dbReference type="NCBI Taxonomy" id="240449"/>
    <lineage>
        <taxon>Eukaryota</taxon>
        <taxon>Viridiplantae</taxon>
        <taxon>Streptophyta</taxon>
        <taxon>Embryophyta</taxon>
        <taxon>Tracheophyta</taxon>
        <taxon>Spermatophyta</taxon>
        <taxon>Magnoliopsida</taxon>
        <taxon>Liliopsida</taxon>
        <taxon>Poales</taxon>
        <taxon>Poaceae</taxon>
        <taxon>PACMAD clade</taxon>
        <taxon>Panicoideae</taxon>
        <taxon>Panicodae</taxon>
        <taxon>Paniceae</taxon>
        <taxon>Melinidinae</taxon>
        <taxon>Urochloa</taxon>
    </lineage>
</organism>
<keyword evidence="5" id="KW-1070">Brassinosteroid signaling pathway</keyword>
<dbReference type="InterPro" id="IPR001611">
    <property type="entry name" value="Leu-rich_rpt"/>
</dbReference>
<dbReference type="Gene3D" id="3.80.10.10">
    <property type="entry name" value="Ribonuclease Inhibitor"/>
    <property type="match status" value="1"/>
</dbReference>
<evidence type="ECO:0000313" key="14">
    <source>
        <dbReference type="Proteomes" id="UP001497457"/>
    </source>
</evidence>
<protein>
    <submittedName>
        <fullName evidence="13">Uncharacterized protein</fullName>
    </submittedName>
</protein>
<keyword evidence="14" id="KW-1185">Reference proteome</keyword>
<dbReference type="Proteomes" id="UP001497457">
    <property type="component" value="Chromosome 2b"/>
</dbReference>
<evidence type="ECO:0000256" key="12">
    <source>
        <dbReference type="SAM" id="Phobius"/>
    </source>
</evidence>
<comment type="subcellular location">
    <subcellularLocation>
        <location evidence="1">Cell membrane</location>
        <topology evidence="1">Single-pass type I membrane protein</topology>
    </subcellularLocation>
</comment>
<evidence type="ECO:0000313" key="13">
    <source>
        <dbReference type="EMBL" id="CAL4971256.1"/>
    </source>
</evidence>
<evidence type="ECO:0000256" key="7">
    <source>
        <dbReference type="ARBA" id="ARBA00022729"/>
    </source>
</evidence>
<reference evidence="13" key="1">
    <citation type="submission" date="2024-10" db="EMBL/GenBank/DDBJ databases">
        <authorList>
            <person name="Ryan C."/>
        </authorList>
    </citation>
    <scope>NUCLEOTIDE SEQUENCE [LARGE SCALE GENOMIC DNA]</scope>
</reference>
<evidence type="ECO:0000256" key="3">
    <source>
        <dbReference type="ARBA" id="ARBA00022475"/>
    </source>
</evidence>
<dbReference type="PANTHER" id="PTHR48063">
    <property type="entry name" value="LRR RECEPTOR-LIKE KINASE"/>
    <property type="match status" value="1"/>
</dbReference>
<dbReference type="PRINTS" id="PR00019">
    <property type="entry name" value="LEURICHRPT"/>
</dbReference>
<evidence type="ECO:0000256" key="2">
    <source>
        <dbReference type="ARBA" id="ARBA00009592"/>
    </source>
</evidence>
<evidence type="ECO:0000256" key="1">
    <source>
        <dbReference type="ARBA" id="ARBA00004251"/>
    </source>
</evidence>
<dbReference type="GO" id="GO:0009742">
    <property type="term" value="P:brassinosteroid mediated signaling pathway"/>
    <property type="evidence" value="ECO:0007669"/>
    <property type="project" value="UniProtKB-KW"/>
</dbReference>
<keyword evidence="8" id="KW-0677">Repeat</keyword>
<keyword evidence="10 12" id="KW-0472">Membrane</keyword>
<dbReference type="PROSITE" id="PS51450">
    <property type="entry name" value="LRR"/>
    <property type="match status" value="1"/>
</dbReference>
<feature type="transmembrane region" description="Helical" evidence="12">
    <location>
        <begin position="400"/>
        <end position="422"/>
    </location>
</feature>
<evidence type="ECO:0000256" key="10">
    <source>
        <dbReference type="ARBA" id="ARBA00023136"/>
    </source>
</evidence>
<evidence type="ECO:0000256" key="11">
    <source>
        <dbReference type="ARBA" id="ARBA00023180"/>
    </source>
</evidence>
<dbReference type="EMBL" id="OZ075112">
    <property type="protein sequence ID" value="CAL4971256.1"/>
    <property type="molecule type" value="Genomic_DNA"/>
</dbReference>
<name>A0ABC9A099_9POAL</name>
<dbReference type="InterPro" id="IPR025875">
    <property type="entry name" value="Leu-rich_rpt_4"/>
</dbReference>
<evidence type="ECO:0000256" key="8">
    <source>
        <dbReference type="ARBA" id="ARBA00022737"/>
    </source>
</evidence>
<accession>A0ABC9A099</accession>
<proteinExistence type="inferred from homology"/>
<evidence type="ECO:0000256" key="6">
    <source>
        <dbReference type="ARBA" id="ARBA00022692"/>
    </source>
</evidence>
<dbReference type="InterPro" id="IPR003591">
    <property type="entry name" value="Leu-rich_rpt_typical-subtyp"/>
</dbReference>
<keyword evidence="6 12" id="KW-0812">Transmembrane</keyword>
<dbReference type="SUPFAM" id="SSF52058">
    <property type="entry name" value="L domain-like"/>
    <property type="match status" value="2"/>
</dbReference>
<dbReference type="FunFam" id="3.80.10.10:FF:000111">
    <property type="entry name" value="LRR receptor-like serine/threonine-protein kinase ERECTA"/>
    <property type="match status" value="1"/>
</dbReference>
<evidence type="ECO:0000256" key="5">
    <source>
        <dbReference type="ARBA" id="ARBA00022626"/>
    </source>
</evidence>
<comment type="similarity">
    <text evidence="2">Belongs to the RLP family.</text>
</comment>
<dbReference type="InterPro" id="IPR032675">
    <property type="entry name" value="LRR_dom_sf"/>
</dbReference>
<dbReference type="Pfam" id="PF00560">
    <property type="entry name" value="LRR_1"/>
    <property type="match status" value="7"/>
</dbReference>
<dbReference type="InterPro" id="IPR046956">
    <property type="entry name" value="RLP23-like"/>
</dbReference>
<evidence type="ECO:0000256" key="9">
    <source>
        <dbReference type="ARBA" id="ARBA00022989"/>
    </source>
</evidence>
<dbReference type="FunFam" id="3.80.10.10:FF:000095">
    <property type="entry name" value="LRR receptor-like serine/threonine-protein kinase GSO1"/>
    <property type="match status" value="1"/>
</dbReference>
<keyword evidence="11" id="KW-0325">Glycoprotein</keyword>
<dbReference type="Pfam" id="PF13855">
    <property type="entry name" value="LRR_8"/>
    <property type="match status" value="1"/>
</dbReference>
<dbReference type="PANTHER" id="PTHR48063:SF112">
    <property type="entry name" value="RECEPTOR LIKE PROTEIN 30-LIKE"/>
    <property type="match status" value="1"/>
</dbReference>